<dbReference type="GO" id="GO:0004029">
    <property type="term" value="F:aldehyde dehydrogenase (NAD+) activity"/>
    <property type="evidence" value="ECO:0007669"/>
    <property type="project" value="UniProtKB-EC"/>
</dbReference>
<sequence length="479" mass="50981">MEERTMREIKGGYINGEFARLHGAETIESLNPATEQPIAMVRLADRDDARNAIAAACAVQPFLRDTSRAERIDMLHSLQAAILARTDDIREATIEEYGGPLARAQWVSRYASDCLSRTADLLKDFPFERQIGDASVRLEPVGVSALIVPWNSIAGTICSKLASALAAGCATVIKPSELAPLQTQVVTEALHAAKLPAGAVNVVLGRGSDVGDELSINPGVRKISFTGSTSTGKHIARAAVDTMKRVSLSLSGKSASIVLPDADLDSAIPLALNAALMNNGQACVNGTRLLVPRIRLNEALSLVERTVSAMPVGDPRDPATVIGPLSTRSQYERIQRYIQVGLAQGATLVTGGEGRPDGLTKGFFVKPTVFADVHPEMDIAKEEIFGPVLCVLAYDSEDEAIRMANDSIYGLQAYVFSGRQEHGVAIASALEAGSVLVNRIVPETMAPFGGVKQSGVGREFGVYGLEAFLEPKSIVSPKH</sequence>
<dbReference type="Gene3D" id="3.40.605.10">
    <property type="entry name" value="Aldehyde Dehydrogenase, Chain A, domain 1"/>
    <property type="match status" value="1"/>
</dbReference>
<accession>A0A7W8Q5T7</accession>
<evidence type="ECO:0000256" key="2">
    <source>
        <dbReference type="ARBA" id="ARBA00023002"/>
    </source>
</evidence>
<evidence type="ECO:0000259" key="5">
    <source>
        <dbReference type="Pfam" id="PF00171"/>
    </source>
</evidence>
<dbReference type="Gene3D" id="3.40.309.10">
    <property type="entry name" value="Aldehyde Dehydrogenase, Chain A, domain 2"/>
    <property type="match status" value="1"/>
</dbReference>
<dbReference type="InterPro" id="IPR015590">
    <property type="entry name" value="Aldehyde_DH_dom"/>
</dbReference>
<evidence type="ECO:0000313" key="6">
    <source>
        <dbReference type="EMBL" id="MBB5424322.1"/>
    </source>
</evidence>
<gene>
    <name evidence="6" type="ORF">HDG40_002467</name>
</gene>
<evidence type="ECO:0000256" key="1">
    <source>
        <dbReference type="ARBA" id="ARBA00009986"/>
    </source>
</evidence>
<reference evidence="6 7" key="1">
    <citation type="submission" date="2020-08" db="EMBL/GenBank/DDBJ databases">
        <title>Genomic Encyclopedia of Type Strains, Phase IV (KMG-V): Genome sequencing to study the core and pangenomes of soil and plant-associated prokaryotes.</title>
        <authorList>
            <person name="Whitman W."/>
        </authorList>
    </citation>
    <scope>NUCLEOTIDE SEQUENCE [LARGE SCALE GENOMIC DNA]</scope>
    <source>
        <strain evidence="6 7">JPY158</strain>
    </source>
</reference>
<dbReference type="PANTHER" id="PTHR42804">
    <property type="entry name" value="ALDEHYDE DEHYDROGENASE"/>
    <property type="match status" value="1"/>
</dbReference>
<dbReference type="Pfam" id="PF00171">
    <property type="entry name" value="Aldedh"/>
    <property type="match status" value="1"/>
</dbReference>
<organism evidence="6 7">
    <name type="scientific">Paraburkholderia atlantica</name>
    <dbReference type="NCBI Taxonomy" id="2654982"/>
    <lineage>
        <taxon>Bacteria</taxon>
        <taxon>Pseudomonadati</taxon>
        <taxon>Pseudomonadota</taxon>
        <taxon>Betaproteobacteria</taxon>
        <taxon>Burkholderiales</taxon>
        <taxon>Burkholderiaceae</taxon>
        <taxon>Paraburkholderia</taxon>
    </lineage>
</organism>
<dbReference type="InterPro" id="IPR016163">
    <property type="entry name" value="Ald_DH_C"/>
</dbReference>
<proteinExistence type="inferred from homology"/>
<dbReference type="SUPFAM" id="SSF53720">
    <property type="entry name" value="ALDH-like"/>
    <property type="match status" value="1"/>
</dbReference>
<dbReference type="EMBL" id="JACHDD010000004">
    <property type="protein sequence ID" value="MBB5424322.1"/>
    <property type="molecule type" value="Genomic_DNA"/>
</dbReference>
<comment type="similarity">
    <text evidence="1">Belongs to the aldehyde dehydrogenase family.</text>
</comment>
<dbReference type="PANTHER" id="PTHR42804:SF1">
    <property type="entry name" value="ALDEHYDE DEHYDROGENASE-RELATED"/>
    <property type="match status" value="1"/>
</dbReference>
<evidence type="ECO:0000256" key="4">
    <source>
        <dbReference type="ARBA" id="ARBA00049194"/>
    </source>
</evidence>
<keyword evidence="2 6" id="KW-0560">Oxidoreductase</keyword>
<dbReference type="InterPro" id="IPR016162">
    <property type="entry name" value="Ald_DH_N"/>
</dbReference>
<dbReference type="Proteomes" id="UP000592780">
    <property type="component" value="Unassembled WGS sequence"/>
</dbReference>
<name>A0A7W8Q5T7_PARAM</name>
<dbReference type="FunFam" id="3.40.309.10:FF:000012">
    <property type="entry name" value="Betaine aldehyde dehydrogenase"/>
    <property type="match status" value="1"/>
</dbReference>
<evidence type="ECO:0000313" key="7">
    <source>
        <dbReference type="Proteomes" id="UP000592780"/>
    </source>
</evidence>
<dbReference type="CDD" id="cd07138">
    <property type="entry name" value="ALDH_CddD_SSP0762"/>
    <property type="match status" value="1"/>
</dbReference>
<dbReference type="AlphaFoldDB" id="A0A7W8Q5T7"/>
<feature type="domain" description="Aldehyde dehydrogenase" evidence="5">
    <location>
        <begin position="25"/>
        <end position="474"/>
    </location>
</feature>
<dbReference type="PROSITE" id="PS00070">
    <property type="entry name" value="ALDEHYDE_DEHYDR_CYS"/>
    <property type="match status" value="1"/>
</dbReference>
<keyword evidence="7" id="KW-1185">Reference proteome</keyword>
<evidence type="ECO:0000256" key="3">
    <source>
        <dbReference type="ARBA" id="ARBA00024226"/>
    </source>
</evidence>
<dbReference type="InterPro" id="IPR016161">
    <property type="entry name" value="Ald_DH/histidinol_DH"/>
</dbReference>
<protein>
    <recommendedName>
        <fullName evidence="3">aldehyde dehydrogenase (NAD(+))</fullName>
        <ecNumber evidence="3">1.2.1.3</ecNumber>
    </recommendedName>
</protein>
<comment type="catalytic activity">
    <reaction evidence="4">
        <text>an aldehyde + NAD(+) + H2O = a carboxylate + NADH + 2 H(+)</text>
        <dbReference type="Rhea" id="RHEA:16185"/>
        <dbReference type="ChEBI" id="CHEBI:15377"/>
        <dbReference type="ChEBI" id="CHEBI:15378"/>
        <dbReference type="ChEBI" id="CHEBI:17478"/>
        <dbReference type="ChEBI" id="CHEBI:29067"/>
        <dbReference type="ChEBI" id="CHEBI:57540"/>
        <dbReference type="ChEBI" id="CHEBI:57945"/>
        <dbReference type="EC" id="1.2.1.3"/>
    </reaction>
</comment>
<dbReference type="EC" id="1.2.1.3" evidence="3"/>
<dbReference type="InterPro" id="IPR016160">
    <property type="entry name" value="Ald_DH_CS_CYS"/>
</dbReference>
<comment type="caution">
    <text evidence="6">The sequence shown here is derived from an EMBL/GenBank/DDBJ whole genome shotgun (WGS) entry which is preliminary data.</text>
</comment>